<evidence type="ECO:0000256" key="4">
    <source>
        <dbReference type="ARBA" id="ARBA00022679"/>
    </source>
</evidence>
<dbReference type="GO" id="GO:0006730">
    <property type="term" value="P:one-carbon metabolic process"/>
    <property type="evidence" value="ECO:0007669"/>
    <property type="project" value="UniProtKB-KW"/>
</dbReference>
<dbReference type="KEGG" id="mol:YLM1_1370"/>
<dbReference type="Proteomes" id="UP000183442">
    <property type="component" value="Unassembled WGS sequence"/>
</dbReference>
<organism evidence="6 8">
    <name type="scientific">Methanobrevibacter olleyae</name>
    <dbReference type="NCBI Taxonomy" id="294671"/>
    <lineage>
        <taxon>Archaea</taxon>
        <taxon>Methanobacteriati</taxon>
        <taxon>Methanobacteriota</taxon>
        <taxon>Methanomada group</taxon>
        <taxon>Methanobacteria</taxon>
        <taxon>Methanobacteriales</taxon>
        <taxon>Methanobacteriaceae</taxon>
        <taxon>Methanobrevibacter</taxon>
    </lineage>
</organism>
<evidence type="ECO:0000313" key="7">
    <source>
        <dbReference type="EMBL" id="SFL15585.1"/>
    </source>
</evidence>
<dbReference type="EMBL" id="CP014265">
    <property type="protein sequence ID" value="AMK15927.1"/>
    <property type="molecule type" value="Genomic_DNA"/>
</dbReference>
<dbReference type="SUPFAM" id="SSF51717">
    <property type="entry name" value="Dihydropteroate synthetase-like"/>
    <property type="match status" value="1"/>
</dbReference>
<accession>A0A126R1I1</accession>
<dbReference type="PATRIC" id="fig|294671.3.peg.1430"/>
<dbReference type="OrthoDB" id="18811at2157"/>
<dbReference type="EMBL" id="FOTL01000001">
    <property type="protein sequence ID" value="SFL15585.1"/>
    <property type="molecule type" value="Genomic_DNA"/>
</dbReference>
<dbReference type="GO" id="GO:0032259">
    <property type="term" value="P:methylation"/>
    <property type="evidence" value="ECO:0007669"/>
    <property type="project" value="UniProtKB-KW"/>
</dbReference>
<keyword evidence="8" id="KW-1185">Reference proteome</keyword>
<evidence type="ECO:0000256" key="5">
    <source>
        <dbReference type="ARBA" id="ARBA00022967"/>
    </source>
</evidence>
<reference evidence="6 8" key="1">
    <citation type="journal article" date="2016" name="Genome Announc.">
        <title>Draft Genome Sequence of the Rumen Methanogen Methanobrevibacter olleyae YLM1.</title>
        <authorList>
            <person name="Kelly W.J."/>
            <person name="Li D."/>
            <person name="Lambie S.C."/>
            <person name="Cox F."/>
            <person name="Attwood G.T."/>
            <person name="Altermann E."/>
            <person name="Leahy S.C."/>
        </authorList>
    </citation>
    <scope>NUCLEOTIDE SEQUENCE [LARGE SCALE GENOMIC DNA]</scope>
    <source>
        <strain evidence="6 8">YLM1</strain>
    </source>
</reference>
<keyword evidence="2" id="KW-0554">One-carbon metabolism</keyword>
<dbReference type="NCBIfam" id="TIGR01114">
    <property type="entry name" value="mtrH"/>
    <property type="match status" value="1"/>
</dbReference>
<dbReference type="PIRSF" id="PIRSF004960">
    <property type="entry name" value="MtrH_MtxH"/>
    <property type="match status" value="1"/>
</dbReference>
<dbReference type="InterPro" id="IPR011005">
    <property type="entry name" value="Dihydropteroate_synth-like_sf"/>
</dbReference>
<reference evidence="8" key="2">
    <citation type="submission" date="2016-02" db="EMBL/GenBank/DDBJ databases">
        <title>The draft genome sequence of the rumen methanogen Methanobrevibacter olleyae YLM1.</title>
        <authorList>
            <consortium name="New Zealand Agricultural Greenhouse Gas Research Centre/Pastoral Greenhouse Gas Research Consortium"/>
            <person name="Kelly W.J."/>
            <person name="Li D."/>
            <person name="Lambie S.C."/>
            <person name="Attwood G.T."/>
            <person name="Altermann E."/>
            <person name="Leahy S.C."/>
        </authorList>
    </citation>
    <scope>NUCLEOTIDE SEQUENCE [LARGE SCALE GENOMIC DNA]</scope>
    <source>
        <strain evidence="8">YLM1</strain>
    </source>
</reference>
<dbReference type="Pfam" id="PF02007">
    <property type="entry name" value="MtrH"/>
    <property type="match status" value="1"/>
</dbReference>
<keyword evidence="3 6" id="KW-0489">Methyltransferase</keyword>
<proteinExistence type="inferred from homology"/>
<protein>
    <submittedName>
        <fullName evidence="6 7">Tetrahydromethanopterin S-methyltransferase subunit H</fullName>
    </submittedName>
</protein>
<reference evidence="9" key="4">
    <citation type="submission" date="2016-10" db="EMBL/GenBank/DDBJ databases">
        <authorList>
            <person name="Varghese N."/>
        </authorList>
    </citation>
    <scope>NUCLEOTIDE SEQUENCE [LARGE SCALE GENOMIC DNA]</scope>
    <source>
        <strain evidence="9">DSM 16632</strain>
    </source>
</reference>
<evidence type="ECO:0000313" key="6">
    <source>
        <dbReference type="EMBL" id="AMK15927.1"/>
    </source>
</evidence>
<evidence type="ECO:0000256" key="3">
    <source>
        <dbReference type="ARBA" id="ARBA00022603"/>
    </source>
</evidence>
<evidence type="ECO:0000313" key="9">
    <source>
        <dbReference type="Proteomes" id="UP000183442"/>
    </source>
</evidence>
<evidence type="ECO:0000256" key="1">
    <source>
        <dbReference type="ARBA" id="ARBA00006230"/>
    </source>
</evidence>
<dbReference type="PIRSF" id="PIRSF500206">
    <property type="entry name" value="MtrH"/>
    <property type="match status" value="1"/>
</dbReference>
<keyword evidence="5" id="KW-1278">Translocase</keyword>
<dbReference type="InterPro" id="IPR023467">
    <property type="entry name" value="MeTrfase_MtrH/MtxH"/>
</dbReference>
<sequence length="312" mass="33752">MFKFDKEQEVFDIAGVKIGGQPGEYPTVLAGTIFYGGHNIIDDELAGVFDKDRAESLIKDMEEMADITGNPCLIQVFGQTEEAIIKYLEFVGEISDYPFLIDSTSADARVAGAQYVDEIGLYDRGIYNSINMSADKAELDALAETSISASIILGFNPMNPSINGKLAMWEDGDDGSYEKGLLEVASDCGIDKYLMDTAVTPLGQGAGVAARTSFAEKAKWGYPLGSGIHNVPSAWDWLRDYKKEGNKTAYTVCDIGANIVQVMCGGDFVLFGPIDNAKIAFPAVAQTDMFIAEAVRDIGTTAVENHPFNKLL</sequence>
<evidence type="ECO:0000256" key="2">
    <source>
        <dbReference type="ARBA" id="ARBA00022563"/>
    </source>
</evidence>
<dbReference type="STRING" id="294671.YLM1_1370"/>
<dbReference type="InterPro" id="IPR028342">
    <property type="entry name" value="MtrH"/>
</dbReference>
<comment type="similarity">
    <text evidence="1">Belongs to the MtrH family.</text>
</comment>
<dbReference type="GO" id="GO:0008168">
    <property type="term" value="F:methyltransferase activity"/>
    <property type="evidence" value="ECO:0007669"/>
    <property type="project" value="UniProtKB-KW"/>
</dbReference>
<name>A0A126R1I1_METOL</name>
<reference evidence="7" key="3">
    <citation type="submission" date="2016-10" db="EMBL/GenBank/DDBJ databases">
        <authorList>
            <person name="de Groot N.N."/>
        </authorList>
    </citation>
    <scope>NUCLEOTIDE SEQUENCE [LARGE SCALE GENOMIC DNA]</scope>
    <source>
        <strain evidence="7">DSM 16632</strain>
    </source>
</reference>
<dbReference type="RefSeq" id="WP_067147684.1">
    <property type="nucleotide sequence ID" value="NZ_CP014265.1"/>
</dbReference>
<keyword evidence="4 6" id="KW-0808">Transferase</keyword>
<dbReference type="AlphaFoldDB" id="A0A126R1I1"/>
<dbReference type="GeneID" id="28489680"/>
<evidence type="ECO:0000313" key="8">
    <source>
        <dbReference type="Proteomes" id="UP000066376"/>
    </source>
</evidence>
<dbReference type="Gene3D" id="3.20.20.20">
    <property type="entry name" value="Dihydropteroate synthase-like"/>
    <property type="match status" value="1"/>
</dbReference>
<gene>
    <name evidence="7" type="ORF">SAMN02910297_00047</name>
    <name evidence="6" type="ORF">YLM1_1370</name>
</gene>
<dbReference type="Proteomes" id="UP000066376">
    <property type="component" value="Chromosome"/>
</dbReference>